<dbReference type="STRING" id="1642646.ING2E5A_1245"/>
<feature type="compositionally biased region" description="Polar residues" evidence="1">
    <location>
        <begin position="107"/>
        <end position="116"/>
    </location>
</feature>
<accession>A0A1G4G697</accession>
<keyword evidence="5" id="KW-1185">Reference proteome</keyword>
<feature type="domain" description="DUF6444" evidence="3">
    <location>
        <begin position="93"/>
        <end position="146"/>
    </location>
</feature>
<dbReference type="RefSeq" id="WP_071136621.1">
    <property type="nucleotide sequence ID" value="NZ_LT608328.1"/>
</dbReference>
<name>A0A1G4G697_9BACT</name>
<sequence length="525" mass="58592">MKKNFNTGLGKSVEADRVKLSRRRRQILRELGLCEELDSTELAERLLVQAKINRALVKTLEEKDRELARMDLILSVRDSEIKVKEARIAEFASHVAELGSGRKPVIKNSTNSSVPPSGNPIGIRHTQSQRKPSGRKSGGQKGHSGSTLLQSENVTETQQWYPVSVCPECGKPLEMDAAIVSATRQVVDIPLPIAATVVNHMTMQVKCSCGHCSKGQFPEEVNAPVSFGPNIMAMTSYLSTYQNVPFKRLTHLYETIFGLHISEGSVSNMLKAMRKFSKTPYEMIRQKVAEGKVAGADETGINVNGKNNWLWAFQNAVATFLAFDSSRSHHVINKHFTGEEQGNMVWVTDRLPAYFMGDVGMEDHQICIAHLLRNLTYTMQAFPDDPWSLDMLDLLRDSVHHRNENDIGEAVRKDMEERLDKLLERPSVYTKEDGENNELDKLKKGITKHRDYIFTFLTNPAVPPTNNDSEKALRPAKTKLKVSGCFRSEEGAGNYATVASVIQTAVKNGQNPFEVLRVIASLAKA</sequence>
<feature type="region of interest" description="Disordered" evidence="1">
    <location>
        <begin position="102"/>
        <end position="147"/>
    </location>
</feature>
<gene>
    <name evidence="4" type="ORF">ING2E5A_1245</name>
</gene>
<dbReference type="AlphaFoldDB" id="A0A1G4G697"/>
<evidence type="ECO:0000313" key="5">
    <source>
        <dbReference type="Proteomes" id="UP000178485"/>
    </source>
</evidence>
<dbReference type="KEGG" id="pmuc:ING2E5A_1245"/>
<dbReference type="EMBL" id="LT608328">
    <property type="protein sequence ID" value="SCM57237.1"/>
    <property type="molecule type" value="Genomic_DNA"/>
</dbReference>
<evidence type="ECO:0000313" key="4">
    <source>
        <dbReference type="EMBL" id="SCM57237.1"/>
    </source>
</evidence>
<evidence type="ECO:0000259" key="3">
    <source>
        <dbReference type="Pfam" id="PF20042"/>
    </source>
</evidence>
<feature type="domain" description="Transposase IS66 central" evidence="2">
    <location>
        <begin position="226"/>
        <end position="492"/>
    </location>
</feature>
<dbReference type="InterPro" id="IPR004291">
    <property type="entry name" value="Transposase_IS66_central"/>
</dbReference>
<evidence type="ECO:0000256" key="1">
    <source>
        <dbReference type="SAM" id="MobiDB-lite"/>
    </source>
</evidence>
<dbReference type="Proteomes" id="UP000178485">
    <property type="component" value="Chromosome i"/>
</dbReference>
<dbReference type="Pfam" id="PF20042">
    <property type="entry name" value="DUF6444"/>
    <property type="match status" value="1"/>
</dbReference>
<dbReference type="NCBIfam" id="NF033517">
    <property type="entry name" value="transpos_IS66"/>
    <property type="match status" value="1"/>
</dbReference>
<dbReference type="PANTHER" id="PTHR33678:SF2">
    <property type="match status" value="1"/>
</dbReference>
<dbReference type="Pfam" id="PF03050">
    <property type="entry name" value="DDE_Tnp_IS66"/>
    <property type="match status" value="1"/>
</dbReference>
<dbReference type="InterPro" id="IPR045618">
    <property type="entry name" value="DUF6444"/>
</dbReference>
<dbReference type="InterPro" id="IPR052344">
    <property type="entry name" value="Transposase-related"/>
</dbReference>
<protein>
    <submittedName>
        <fullName evidence="4">Uncharacterized protein</fullName>
    </submittedName>
</protein>
<reference evidence="4 5" key="1">
    <citation type="submission" date="2016-08" db="EMBL/GenBank/DDBJ databases">
        <authorList>
            <person name="Seilhamer J.J."/>
        </authorList>
    </citation>
    <scope>NUCLEOTIDE SEQUENCE [LARGE SCALE GENOMIC DNA]</scope>
    <source>
        <strain evidence="4">ING2-E5A</strain>
    </source>
</reference>
<organism evidence="4 5">
    <name type="scientific">Petrimonas mucosa</name>
    <dbReference type="NCBI Taxonomy" id="1642646"/>
    <lineage>
        <taxon>Bacteria</taxon>
        <taxon>Pseudomonadati</taxon>
        <taxon>Bacteroidota</taxon>
        <taxon>Bacteroidia</taxon>
        <taxon>Bacteroidales</taxon>
        <taxon>Dysgonomonadaceae</taxon>
        <taxon>Petrimonas</taxon>
    </lineage>
</organism>
<dbReference type="PANTHER" id="PTHR33678">
    <property type="entry name" value="BLL1576 PROTEIN"/>
    <property type="match status" value="1"/>
</dbReference>
<evidence type="ECO:0000259" key="2">
    <source>
        <dbReference type="Pfam" id="PF03050"/>
    </source>
</evidence>
<proteinExistence type="predicted"/>